<evidence type="ECO:0000313" key="2">
    <source>
        <dbReference type="EMBL" id="QHC62272.1"/>
    </source>
</evidence>
<gene>
    <name evidence="2" type="ORF">GSU69_05970</name>
</gene>
<proteinExistence type="predicted"/>
<dbReference type="RefSeq" id="WP_159422372.1">
    <property type="nucleotide sequence ID" value="NZ_CP047180.1"/>
</dbReference>
<evidence type="ECO:0000313" key="3">
    <source>
        <dbReference type="Proteomes" id="UP000464597"/>
    </source>
</evidence>
<accession>A0ABX6GXL6</accession>
<feature type="signal peptide" evidence="1">
    <location>
        <begin position="1"/>
        <end position="24"/>
    </location>
</feature>
<name>A0ABX6GXL6_9MICO</name>
<dbReference type="EMBL" id="CP047180">
    <property type="protein sequence ID" value="QHC62272.1"/>
    <property type="molecule type" value="Genomic_DNA"/>
</dbReference>
<evidence type="ECO:0000256" key="1">
    <source>
        <dbReference type="SAM" id="SignalP"/>
    </source>
</evidence>
<organism evidence="2 3">
    <name type="scientific">Rathayibacter festucae</name>
    <dbReference type="NCBI Taxonomy" id="110937"/>
    <lineage>
        <taxon>Bacteria</taxon>
        <taxon>Bacillati</taxon>
        <taxon>Actinomycetota</taxon>
        <taxon>Actinomycetes</taxon>
        <taxon>Micrococcales</taxon>
        <taxon>Microbacteriaceae</taxon>
        <taxon>Rathayibacter</taxon>
    </lineage>
</organism>
<dbReference type="Proteomes" id="UP000464597">
    <property type="component" value="Chromosome"/>
</dbReference>
<feature type="chain" id="PRO_5045186685" evidence="1">
    <location>
        <begin position="25"/>
        <end position="184"/>
    </location>
</feature>
<keyword evidence="3" id="KW-1185">Reference proteome</keyword>
<reference evidence="3" key="1">
    <citation type="submission" date="2019-12" db="EMBL/GenBank/DDBJ databases">
        <title>Complete and draft genome sequences of new strains and members of some known species of the genus Rathayibacter isolated from plants.</title>
        <authorList>
            <person name="Tarlachkov S.V."/>
            <person name="Starodumova I.P."/>
            <person name="Dorofeeva L.V."/>
            <person name="Prisyazhnaya N.V."/>
            <person name="Leyn S."/>
            <person name="Zlamal J."/>
            <person name="Elan M."/>
            <person name="Osterman A.L."/>
            <person name="Nadler S."/>
            <person name="Subbotin S.A."/>
            <person name="Evtushenko L.I."/>
        </authorList>
    </citation>
    <scope>NUCLEOTIDE SEQUENCE [LARGE SCALE GENOMIC DNA]</scope>
    <source>
        <strain evidence="3">VKM Ac-2802</strain>
    </source>
</reference>
<keyword evidence="1" id="KW-0732">Signal</keyword>
<sequence length="184" mass="18294">MKSIRTTLTVVAVCAATLSGAPFAAASAAAEAPAQVRSSGHVELTVKRATDSTITFDVGGGARPVKSKDGRVRITDGSVTSEALPTRIGAANGQTVSGSWTVDDSDTMTFHFTPFEMRRALAGVAVAGALSSDWTSKEWGHCVAKSGVNAAVLGGLGGAITGAGAVVTATGGLIFGILGGALNC</sequence>
<protein>
    <submittedName>
        <fullName evidence="2">Uncharacterized protein</fullName>
    </submittedName>
</protein>